<evidence type="ECO:0000313" key="2">
    <source>
        <dbReference type="EMBL" id="MBO0475961.1"/>
    </source>
</evidence>
<sequence>MLIIQLLNLFLWLINVYSFVLVAYALMSWFPGAYDTKLGQLVIKICRPYLSFFDRFNLSFGPIDFTIIVAILVLNFASKGLVMFISRIVFGF</sequence>
<protein>
    <submittedName>
        <fullName evidence="2">YggT family protein</fullName>
    </submittedName>
</protein>
<feature type="transmembrane region" description="Helical" evidence="1">
    <location>
        <begin position="58"/>
        <end position="77"/>
    </location>
</feature>
<dbReference type="Proteomes" id="UP000664857">
    <property type="component" value="Unassembled WGS sequence"/>
</dbReference>
<organism evidence="2 3">
    <name type="scientific">Candidatus Vagococcus giribetii</name>
    <dbReference type="NCBI Taxonomy" id="2230876"/>
    <lineage>
        <taxon>Bacteria</taxon>
        <taxon>Bacillati</taxon>
        <taxon>Bacillota</taxon>
        <taxon>Bacilli</taxon>
        <taxon>Lactobacillales</taxon>
        <taxon>Enterococcaceae</taxon>
        <taxon>Vagococcus</taxon>
    </lineage>
</organism>
<keyword evidence="1" id="KW-0472">Membrane</keyword>
<evidence type="ECO:0000313" key="3">
    <source>
        <dbReference type="Proteomes" id="UP000664857"/>
    </source>
</evidence>
<dbReference type="EMBL" id="JAFLVX010000008">
    <property type="protein sequence ID" value="MBO0475961.1"/>
    <property type="molecule type" value="Genomic_DNA"/>
</dbReference>
<reference evidence="2 3" key="1">
    <citation type="submission" date="2021-03" db="EMBL/GenBank/DDBJ databases">
        <title>Enterococcal diversity collection.</title>
        <authorList>
            <person name="Gilmore M.S."/>
            <person name="Schwartzman J."/>
            <person name="Van Tyne D."/>
            <person name="Martin M."/>
            <person name="Earl A.M."/>
            <person name="Manson A.L."/>
            <person name="Straub T."/>
            <person name="Salamzade R."/>
            <person name="Saavedra J."/>
            <person name="Lebreton F."/>
            <person name="Prichula J."/>
            <person name="Schaufler K."/>
            <person name="Gaca A."/>
            <person name="Sgardioli B."/>
            <person name="Wagenaar J."/>
            <person name="Strong T."/>
        </authorList>
    </citation>
    <scope>NUCLEOTIDE SEQUENCE [LARGE SCALE GENOMIC DNA]</scope>
    <source>
        <strain evidence="2 3">DIV0080</strain>
    </source>
</reference>
<comment type="caution">
    <text evidence="2">The sequence shown here is derived from an EMBL/GenBank/DDBJ whole genome shotgun (WGS) entry which is preliminary data.</text>
</comment>
<dbReference type="InterPro" id="IPR003425">
    <property type="entry name" value="CCB3/YggT"/>
</dbReference>
<evidence type="ECO:0000256" key="1">
    <source>
        <dbReference type="SAM" id="Phobius"/>
    </source>
</evidence>
<keyword evidence="1" id="KW-0812">Transmembrane</keyword>
<name>A0ABS3HQQ9_9ENTE</name>
<gene>
    <name evidence="2" type="ORF">DOK76_02690</name>
</gene>
<dbReference type="Pfam" id="PF02325">
    <property type="entry name" value="CCB3_YggT"/>
    <property type="match status" value="1"/>
</dbReference>
<keyword evidence="3" id="KW-1185">Reference proteome</keyword>
<dbReference type="RefSeq" id="WP_206964794.1">
    <property type="nucleotide sequence ID" value="NZ_JAFLVX010000008.1"/>
</dbReference>
<keyword evidence="1" id="KW-1133">Transmembrane helix</keyword>
<feature type="transmembrane region" description="Helical" evidence="1">
    <location>
        <begin position="7"/>
        <end position="30"/>
    </location>
</feature>
<accession>A0ABS3HQQ9</accession>
<proteinExistence type="predicted"/>